<reference evidence="1" key="1">
    <citation type="submission" date="2021-08" db="EMBL/GenBank/DDBJ databases">
        <title>Novel anaerobic bacterium isolated from sea squirt in East Sea, Republic of Korea.</title>
        <authorList>
            <person name="Nguyen T.H."/>
            <person name="Li Z."/>
            <person name="Lee Y.-J."/>
            <person name="Ko J."/>
            <person name="Kim S.-G."/>
        </authorList>
    </citation>
    <scope>NUCLEOTIDE SEQUENCE</scope>
    <source>
        <strain evidence="1">KCTC 25031</strain>
    </source>
</reference>
<sequence>MKYFIFFLLGVFLLSCQNEISKQYCLTDISEKVAHTNNIPVNIDESYFSSPVLCQDKYLIFHNRDRIDQCLAIYDLESLKPLGYTGIKGEGPGQIIEGGNPMPYKDGFLVFDLAKFIIFYFNIEEAIADRNYLPETFCSIRDRNNFPLHISMLNDSLYLGSKCTFPSPLNYYFNFVKGNILTGETTNFSDLNPALDSVKLNFNICSPPGRFVVAYSDYHLLSIYNRKGEVVREIYGEKALKKRKRRSYFGKPHWAGNDLFIDHHTGYSHIKDKRGRWKDVGSEEILHFDLDGNYIETIRLDHNVSTFTIFPSRKQLLVYLKDSDHPYVLVPYDPVGS</sequence>
<evidence type="ECO:0000313" key="2">
    <source>
        <dbReference type="Proteomes" id="UP000826212"/>
    </source>
</evidence>
<protein>
    <submittedName>
        <fullName evidence="1">TolB-like 6-bladed beta-propeller domain-containing protein</fullName>
    </submittedName>
</protein>
<name>A0AC61NNY0_9BACT</name>
<dbReference type="EMBL" id="CP081303">
    <property type="protein sequence ID" value="QZE13662.1"/>
    <property type="molecule type" value="Genomic_DNA"/>
</dbReference>
<gene>
    <name evidence="1" type="ORF">K4L44_13980</name>
</gene>
<evidence type="ECO:0000313" key="1">
    <source>
        <dbReference type="EMBL" id="QZE13662.1"/>
    </source>
</evidence>
<dbReference type="Proteomes" id="UP000826212">
    <property type="component" value="Chromosome"/>
</dbReference>
<organism evidence="1 2">
    <name type="scientific">Halosquirtibacter laminarini</name>
    <dbReference type="NCBI Taxonomy" id="3374600"/>
    <lineage>
        <taxon>Bacteria</taxon>
        <taxon>Pseudomonadati</taxon>
        <taxon>Bacteroidota</taxon>
        <taxon>Bacteroidia</taxon>
        <taxon>Marinilabiliales</taxon>
        <taxon>Prolixibacteraceae</taxon>
        <taxon>Halosquirtibacter</taxon>
    </lineage>
</organism>
<proteinExistence type="predicted"/>
<keyword evidence="2" id="KW-1185">Reference proteome</keyword>
<accession>A0AC61NNY0</accession>